<dbReference type="InterPro" id="IPR036097">
    <property type="entry name" value="HisK_dim/P_sf"/>
</dbReference>
<dbReference type="PANTHER" id="PTHR43102">
    <property type="entry name" value="SLR1143 PROTEIN"/>
    <property type="match status" value="1"/>
</dbReference>
<comment type="catalytic activity">
    <reaction evidence="1">
        <text>ATP + protein L-histidine = ADP + protein N-phospho-L-histidine.</text>
        <dbReference type="EC" id="2.7.13.3"/>
    </reaction>
</comment>
<dbReference type="SMART" id="SM00388">
    <property type="entry name" value="HisKA"/>
    <property type="match status" value="1"/>
</dbReference>
<dbReference type="PROSITE" id="PS50109">
    <property type="entry name" value="HIS_KIN"/>
    <property type="match status" value="1"/>
</dbReference>
<dbReference type="InterPro" id="IPR004358">
    <property type="entry name" value="Sig_transdc_His_kin-like_C"/>
</dbReference>
<name>A0A5B9MI96_9BACT</name>
<dbReference type="Proteomes" id="UP000321353">
    <property type="component" value="Chromosome"/>
</dbReference>
<dbReference type="Gene3D" id="3.30.565.10">
    <property type="entry name" value="Histidine kinase-like ATPase, C-terminal domain"/>
    <property type="match status" value="1"/>
</dbReference>
<evidence type="ECO:0000313" key="6">
    <source>
        <dbReference type="Proteomes" id="UP000321353"/>
    </source>
</evidence>
<sequence length="432" mass="48132">MPAAPLPENESVRIQTLVDYQILDTLPEQEYDDIVGIAARICKTPIALVSLIDENRQWFKARVGVDVSQTDRSAAFCAHAILNQQEVLSVRDATRDPRFLDNPLVTGAPHIRFYAGSPLVTPGGIALGTLCVIDSVPRELSDEQMTSLKALGRQTTSLIELRGRTNQLEKYRTELERSNEALQEFAYAASHDLKQPIRGIGSLTEFFVEDYGDQLEDAAREKLELIRRLTDRAQTMIDQMLHYARVGCVNDRRESVDLNEIVGHVKENLFTQIASGQVEINSMSLPPVSGEPVLFNELVQNLISNGIKYNDHDFKRIDIGYVTKQLSQGDDPVTAFFVADNGIGIPERMRSDVFTIFRRLHAADAYGGGSGAGLTIARKIVETHGGNIWIDPGYQGGTCFWFTLEPSEGNLEREFRYDQCQSQYAAGEVAFS</sequence>
<dbReference type="InterPro" id="IPR005467">
    <property type="entry name" value="His_kinase_dom"/>
</dbReference>
<accession>A0A5B9MI96</accession>
<proteinExistence type="predicted"/>
<dbReference type="CDD" id="cd00082">
    <property type="entry name" value="HisKA"/>
    <property type="match status" value="1"/>
</dbReference>
<evidence type="ECO:0000256" key="1">
    <source>
        <dbReference type="ARBA" id="ARBA00000085"/>
    </source>
</evidence>
<evidence type="ECO:0000256" key="3">
    <source>
        <dbReference type="ARBA" id="ARBA00022553"/>
    </source>
</evidence>
<protein>
    <recommendedName>
        <fullName evidence="2">histidine kinase</fullName>
        <ecNumber evidence="2">2.7.13.3</ecNumber>
    </recommendedName>
</protein>
<dbReference type="InterPro" id="IPR003661">
    <property type="entry name" value="HisK_dim/P_dom"/>
</dbReference>
<dbReference type="Pfam" id="PF02518">
    <property type="entry name" value="HATPase_c"/>
    <property type="match status" value="1"/>
</dbReference>
<dbReference type="SMART" id="SM00387">
    <property type="entry name" value="HATPase_c"/>
    <property type="match status" value="1"/>
</dbReference>
<evidence type="ECO:0000256" key="2">
    <source>
        <dbReference type="ARBA" id="ARBA00012438"/>
    </source>
</evidence>
<dbReference type="GO" id="GO:0000155">
    <property type="term" value="F:phosphorelay sensor kinase activity"/>
    <property type="evidence" value="ECO:0007669"/>
    <property type="project" value="InterPro"/>
</dbReference>
<dbReference type="InterPro" id="IPR036890">
    <property type="entry name" value="HATPase_C_sf"/>
</dbReference>
<dbReference type="Gene3D" id="1.10.287.130">
    <property type="match status" value="1"/>
</dbReference>
<reference evidence="5 6" key="1">
    <citation type="submission" date="2019-02" db="EMBL/GenBank/DDBJ databases">
        <title>Planctomycetal bacteria perform biofilm scaping via a novel small molecule.</title>
        <authorList>
            <person name="Jeske O."/>
            <person name="Boedeker C."/>
            <person name="Wiegand S."/>
            <person name="Breitling P."/>
            <person name="Kallscheuer N."/>
            <person name="Jogler M."/>
            <person name="Rohde M."/>
            <person name="Petersen J."/>
            <person name="Medema M.H."/>
            <person name="Surup F."/>
            <person name="Jogler C."/>
        </authorList>
    </citation>
    <scope>NUCLEOTIDE SEQUENCE [LARGE SCALE GENOMIC DNA]</scope>
    <source>
        <strain evidence="5 6">Mal15</strain>
    </source>
</reference>
<dbReference type="InterPro" id="IPR029016">
    <property type="entry name" value="GAF-like_dom_sf"/>
</dbReference>
<dbReference type="PANTHER" id="PTHR43102:SF2">
    <property type="entry name" value="GAF DOMAIN-CONTAINING PROTEIN"/>
    <property type="match status" value="1"/>
</dbReference>
<dbReference type="SUPFAM" id="SSF47384">
    <property type="entry name" value="Homodimeric domain of signal transducing histidine kinase"/>
    <property type="match status" value="1"/>
</dbReference>
<evidence type="ECO:0000259" key="4">
    <source>
        <dbReference type="PROSITE" id="PS50109"/>
    </source>
</evidence>
<keyword evidence="5" id="KW-0808">Transferase</keyword>
<dbReference type="EMBL" id="CP036264">
    <property type="protein sequence ID" value="QEF99325.1"/>
    <property type="molecule type" value="Genomic_DNA"/>
</dbReference>
<gene>
    <name evidence="5" type="primary">cph1_8</name>
    <name evidence="5" type="ORF">Mal15_33890</name>
</gene>
<organism evidence="5 6">
    <name type="scientific">Stieleria maiorica</name>
    <dbReference type="NCBI Taxonomy" id="2795974"/>
    <lineage>
        <taxon>Bacteria</taxon>
        <taxon>Pseudomonadati</taxon>
        <taxon>Planctomycetota</taxon>
        <taxon>Planctomycetia</taxon>
        <taxon>Pirellulales</taxon>
        <taxon>Pirellulaceae</taxon>
        <taxon>Stieleria</taxon>
    </lineage>
</organism>
<evidence type="ECO:0000313" key="5">
    <source>
        <dbReference type="EMBL" id="QEF99325.1"/>
    </source>
</evidence>
<dbReference type="InterPro" id="IPR003594">
    <property type="entry name" value="HATPase_dom"/>
</dbReference>
<dbReference type="Pfam" id="PF00512">
    <property type="entry name" value="HisKA"/>
    <property type="match status" value="1"/>
</dbReference>
<dbReference type="KEGG" id="smam:Mal15_33890"/>
<dbReference type="SMART" id="SM00065">
    <property type="entry name" value="GAF"/>
    <property type="match status" value="1"/>
</dbReference>
<dbReference type="InterPro" id="IPR003018">
    <property type="entry name" value="GAF"/>
</dbReference>
<dbReference type="SUPFAM" id="SSF55874">
    <property type="entry name" value="ATPase domain of HSP90 chaperone/DNA topoisomerase II/histidine kinase"/>
    <property type="match status" value="1"/>
</dbReference>
<dbReference type="PRINTS" id="PR00344">
    <property type="entry name" value="BCTRLSENSOR"/>
</dbReference>
<dbReference type="EC" id="2.7.13.3" evidence="2"/>
<dbReference type="Gene3D" id="3.30.450.40">
    <property type="match status" value="1"/>
</dbReference>
<dbReference type="AlphaFoldDB" id="A0A5B9MI96"/>
<dbReference type="SUPFAM" id="SSF55781">
    <property type="entry name" value="GAF domain-like"/>
    <property type="match status" value="1"/>
</dbReference>
<keyword evidence="3" id="KW-0597">Phosphoprotein</keyword>
<feature type="domain" description="Histidine kinase" evidence="4">
    <location>
        <begin position="188"/>
        <end position="408"/>
    </location>
</feature>
<keyword evidence="6" id="KW-1185">Reference proteome</keyword>